<proteinExistence type="predicted"/>
<name>A0AAE3QPS1_9BACT</name>
<sequence length="137" mass="15403">MKSFLLVSLLLSFYFPTRDLDPQLVGVWIYTINASSGSGKTFIDKVTRVKWVLHENGTFERGASLGKSVSREAAKVSNEWSAPTERGTWYSREGKIYITSINGQNLPEDQQLSGSYYIEGNTMVFTGSDGKKAIWHR</sequence>
<protein>
    <recommendedName>
        <fullName evidence="5">Lipocalin-like domain-containing protein</fullName>
    </recommendedName>
</protein>
<evidence type="ECO:0000313" key="3">
    <source>
        <dbReference type="Proteomes" id="UP001228581"/>
    </source>
</evidence>
<accession>A0AAE3QPS1</accession>
<dbReference type="AlphaFoldDB" id="A0AAE3QPS1"/>
<keyword evidence="3" id="KW-1185">Reference proteome</keyword>
<dbReference type="EMBL" id="JASJOT010000009">
    <property type="protein sequence ID" value="MDJ1494326.1"/>
    <property type="molecule type" value="Genomic_DNA"/>
</dbReference>
<dbReference type="Proteomes" id="UP001241110">
    <property type="component" value="Unassembled WGS sequence"/>
</dbReference>
<comment type="caution">
    <text evidence="1">The sequence shown here is derived from an EMBL/GenBank/DDBJ whole genome shotgun (WGS) entry which is preliminary data.</text>
</comment>
<evidence type="ECO:0000313" key="4">
    <source>
        <dbReference type="Proteomes" id="UP001241110"/>
    </source>
</evidence>
<evidence type="ECO:0000313" key="1">
    <source>
        <dbReference type="EMBL" id="MDJ1483217.1"/>
    </source>
</evidence>
<organism evidence="1 4">
    <name type="scientific">Xanthocytophaga flava</name>
    <dbReference type="NCBI Taxonomy" id="3048013"/>
    <lineage>
        <taxon>Bacteria</taxon>
        <taxon>Pseudomonadati</taxon>
        <taxon>Bacteroidota</taxon>
        <taxon>Cytophagia</taxon>
        <taxon>Cytophagales</taxon>
        <taxon>Rhodocytophagaceae</taxon>
        <taxon>Xanthocytophaga</taxon>
    </lineage>
</organism>
<dbReference type="RefSeq" id="WP_313982866.1">
    <property type="nucleotide sequence ID" value="NZ_JASJOR010000012.1"/>
</dbReference>
<reference evidence="1 3" key="1">
    <citation type="submission" date="2023-05" db="EMBL/GenBank/DDBJ databases">
        <authorList>
            <person name="Zhang X."/>
        </authorList>
    </citation>
    <scope>NUCLEOTIDE SEQUENCE</scope>
    <source>
        <strain evidence="2 3">DM2B3-1</strain>
        <strain evidence="1">YF14B1</strain>
    </source>
</reference>
<dbReference type="Proteomes" id="UP001228581">
    <property type="component" value="Unassembled WGS sequence"/>
</dbReference>
<evidence type="ECO:0000313" key="2">
    <source>
        <dbReference type="EMBL" id="MDJ1494326.1"/>
    </source>
</evidence>
<evidence type="ECO:0008006" key="5">
    <source>
        <dbReference type="Google" id="ProtNLM"/>
    </source>
</evidence>
<dbReference type="EMBL" id="JASJOS010000010">
    <property type="protein sequence ID" value="MDJ1483217.1"/>
    <property type="molecule type" value="Genomic_DNA"/>
</dbReference>
<gene>
    <name evidence="1" type="ORF">QNI16_22155</name>
    <name evidence="2" type="ORF">QNI19_15390</name>
</gene>